<dbReference type="Gene3D" id="3.30.460.10">
    <property type="entry name" value="Beta Polymerase, domain 2"/>
    <property type="match status" value="1"/>
</dbReference>
<dbReference type="Pfam" id="PF13427">
    <property type="entry name" value="AadA_C"/>
    <property type="match status" value="1"/>
</dbReference>
<evidence type="ECO:0000313" key="7">
    <source>
        <dbReference type="Proteomes" id="UP000606172"/>
    </source>
</evidence>
<dbReference type="Proteomes" id="UP000606172">
    <property type="component" value="Unassembled WGS sequence"/>
</dbReference>
<evidence type="ECO:0000256" key="3">
    <source>
        <dbReference type="ARBA" id="ARBA00047831"/>
    </source>
</evidence>
<proteinExistence type="predicted"/>
<dbReference type="InterPro" id="IPR043519">
    <property type="entry name" value="NT_sf"/>
</dbReference>
<dbReference type="InterPro" id="IPR024172">
    <property type="entry name" value="AadA/Aad9"/>
</dbReference>
<comment type="catalytic activity">
    <reaction evidence="3">
        <text>spectinomycin + ATP = 9-O-adenylylspectinomycin + diphosphate</text>
        <dbReference type="Rhea" id="RHEA:63228"/>
        <dbReference type="ChEBI" id="CHEBI:30616"/>
        <dbReference type="ChEBI" id="CHEBI:33019"/>
        <dbReference type="ChEBI" id="CHEBI:146260"/>
        <dbReference type="ChEBI" id="CHEBI:146261"/>
    </reaction>
</comment>
<protein>
    <submittedName>
        <fullName evidence="6">Nucleotidyltransferase</fullName>
    </submittedName>
</protein>
<name>A0A919RPM0_9ACTN</name>
<feature type="domain" description="Polymerase beta nucleotidyltransferase" evidence="5">
    <location>
        <begin position="25"/>
        <end position="71"/>
    </location>
</feature>
<evidence type="ECO:0000259" key="4">
    <source>
        <dbReference type="Pfam" id="PF13427"/>
    </source>
</evidence>
<dbReference type="Pfam" id="PF18765">
    <property type="entry name" value="Polbeta"/>
    <property type="match status" value="1"/>
</dbReference>
<organism evidence="6 7">
    <name type="scientific">Sinosporangium siamense</name>
    <dbReference type="NCBI Taxonomy" id="1367973"/>
    <lineage>
        <taxon>Bacteria</taxon>
        <taxon>Bacillati</taxon>
        <taxon>Actinomycetota</taxon>
        <taxon>Actinomycetes</taxon>
        <taxon>Streptosporangiales</taxon>
        <taxon>Streptosporangiaceae</taxon>
        <taxon>Sinosporangium</taxon>
    </lineage>
</organism>
<dbReference type="CDD" id="cd05403">
    <property type="entry name" value="NT_KNTase_like"/>
    <property type="match status" value="1"/>
</dbReference>
<accession>A0A919RPM0</accession>
<dbReference type="SUPFAM" id="SSF81301">
    <property type="entry name" value="Nucleotidyltransferase"/>
    <property type="match status" value="1"/>
</dbReference>
<dbReference type="RefSeq" id="WP_204032207.1">
    <property type="nucleotide sequence ID" value="NZ_BOOW01000053.1"/>
</dbReference>
<dbReference type="NCBIfam" id="NF010309">
    <property type="entry name" value="PRK13746.1"/>
    <property type="match status" value="1"/>
</dbReference>
<evidence type="ECO:0000256" key="2">
    <source>
        <dbReference type="ARBA" id="ARBA00023251"/>
    </source>
</evidence>
<dbReference type="GO" id="GO:0046677">
    <property type="term" value="P:response to antibiotic"/>
    <property type="evidence" value="ECO:0007669"/>
    <property type="project" value="UniProtKB-KW"/>
</dbReference>
<gene>
    <name evidence="6" type="ORF">Ssi02_71880</name>
</gene>
<sequence>MVDRETGDSQTQSVVALVLRVFGDDVAGVYLHGSAVLGGMRPDSDVDVFAVLARRTSEEERRTLVRELLQISAYPAGVLRPVELSIVVEGDVRPWRYPPIREFQYGEWLRDEYLRGEVPAPTPDPDLAPLITMVLLGDTPVIGPPPAQVLPEVPREDLNRALVAGVPALLDEIETDTRNVVLTLARIWTTLATGVIRSKDGAADWALDRLPAEHRPVVVRARDAYRGGGGESWDDLLPRLRPFAEHVVAEATRLAGD</sequence>
<dbReference type="AlphaFoldDB" id="A0A919RPM0"/>
<reference evidence="6" key="1">
    <citation type="submission" date="2021-01" db="EMBL/GenBank/DDBJ databases">
        <title>Whole genome shotgun sequence of Sinosporangium siamense NBRC 109515.</title>
        <authorList>
            <person name="Komaki H."/>
            <person name="Tamura T."/>
        </authorList>
    </citation>
    <scope>NUCLEOTIDE SEQUENCE</scope>
    <source>
        <strain evidence="6">NBRC 109515</strain>
    </source>
</reference>
<evidence type="ECO:0000313" key="6">
    <source>
        <dbReference type="EMBL" id="GII96957.1"/>
    </source>
</evidence>
<dbReference type="EMBL" id="BOOW01000053">
    <property type="protein sequence ID" value="GII96957.1"/>
    <property type="molecule type" value="Genomic_DNA"/>
</dbReference>
<feature type="domain" description="Adenylyltransferase AadA C-terminal" evidence="4">
    <location>
        <begin position="148"/>
        <end position="249"/>
    </location>
</feature>
<evidence type="ECO:0000259" key="5">
    <source>
        <dbReference type="Pfam" id="PF18765"/>
    </source>
</evidence>
<dbReference type="InterPro" id="IPR025184">
    <property type="entry name" value="AadA_C"/>
</dbReference>
<dbReference type="InterPro" id="IPR041633">
    <property type="entry name" value="Polbeta"/>
</dbReference>
<keyword evidence="2" id="KW-0046">Antibiotic resistance</keyword>
<keyword evidence="7" id="KW-1185">Reference proteome</keyword>
<keyword evidence="1" id="KW-0808">Transferase</keyword>
<dbReference type="PIRSF" id="PIRSF000819">
    <property type="entry name" value="Streptomycin_3-adenylyltransf"/>
    <property type="match status" value="1"/>
</dbReference>
<comment type="caution">
    <text evidence="6">The sequence shown here is derived from an EMBL/GenBank/DDBJ whole genome shotgun (WGS) entry which is preliminary data.</text>
</comment>
<dbReference type="GO" id="GO:0070566">
    <property type="term" value="F:adenylyltransferase activity"/>
    <property type="evidence" value="ECO:0007669"/>
    <property type="project" value="InterPro"/>
</dbReference>
<evidence type="ECO:0000256" key="1">
    <source>
        <dbReference type="ARBA" id="ARBA00022679"/>
    </source>
</evidence>